<keyword evidence="6" id="KW-1185">Reference proteome</keyword>
<evidence type="ECO:0000313" key="5">
    <source>
        <dbReference type="EMBL" id="TQV87596.1"/>
    </source>
</evidence>
<feature type="domain" description="Histidine kinase" evidence="4">
    <location>
        <begin position="255"/>
        <end position="505"/>
    </location>
</feature>
<dbReference type="AlphaFoldDB" id="A0A545UDQ0"/>
<evidence type="ECO:0000256" key="3">
    <source>
        <dbReference type="ARBA" id="ARBA00022553"/>
    </source>
</evidence>
<dbReference type="Gene3D" id="1.10.287.130">
    <property type="match status" value="1"/>
</dbReference>
<dbReference type="Gene3D" id="3.30.450.40">
    <property type="match status" value="1"/>
</dbReference>
<accession>A0A545UDQ0</accession>
<dbReference type="Proteomes" id="UP000315439">
    <property type="component" value="Unassembled WGS sequence"/>
</dbReference>
<dbReference type="SUPFAM" id="SSF55874">
    <property type="entry name" value="ATPase domain of HSP90 chaperone/DNA topoisomerase II/histidine kinase"/>
    <property type="match status" value="1"/>
</dbReference>
<evidence type="ECO:0000256" key="1">
    <source>
        <dbReference type="ARBA" id="ARBA00000085"/>
    </source>
</evidence>
<dbReference type="InterPro" id="IPR036890">
    <property type="entry name" value="HATPase_C_sf"/>
</dbReference>
<dbReference type="EC" id="2.7.13.3" evidence="2"/>
<keyword evidence="3" id="KW-0597">Phosphoprotein</keyword>
<gene>
    <name evidence="5" type="ORF">FLL46_12050</name>
</gene>
<evidence type="ECO:0000313" key="6">
    <source>
        <dbReference type="Proteomes" id="UP000315439"/>
    </source>
</evidence>
<dbReference type="PROSITE" id="PS50109">
    <property type="entry name" value="HIS_KIN"/>
    <property type="match status" value="1"/>
</dbReference>
<evidence type="ECO:0000256" key="2">
    <source>
        <dbReference type="ARBA" id="ARBA00012438"/>
    </source>
</evidence>
<dbReference type="InterPro" id="IPR036097">
    <property type="entry name" value="HisK_dim/P_sf"/>
</dbReference>
<dbReference type="GO" id="GO:0000155">
    <property type="term" value="F:phosphorelay sensor kinase activity"/>
    <property type="evidence" value="ECO:0007669"/>
    <property type="project" value="InterPro"/>
</dbReference>
<dbReference type="PANTHER" id="PTHR43065:SF50">
    <property type="entry name" value="HISTIDINE KINASE"/>
    <property type="match status" value="1"/>
</dbReference>
<dbReference type="InterPro" id="IPR003661">
    <property type="entry name" value="HisK_dim/P_dom"/>
</dbReference>
<dbReference type="EMBL" id="VIKS01000007">
    <property type="protein sequence ID" value="TQV87596.1"/>
    <property type="molecule type" value="Genomic_DNA"/>
</dbReference>
<dbReference type="InterPro" id="IPR005467">
    <property type="entry name" value="His_kinase_dom"/>
</dbReference>
<dbReference type="InterPro" id="IPR029016">
    <property type="entry name" value="GAF-like_dom_sf"/>
</dbReference>
<dbReference type="PANTHER" id="PTHR43065">
    <property type="entry name" value="SENSOR HISTIDINE KINASE"/>
    <property type="match status" value="1"/>
</dbReference>
<dbReference type="SUPFAM" id="SSF47384">
    <property type="entry name" value="Homodimeric domain of signal transducing histidine kinase"/>
    <property type="match status" value="1"/>
</dbReference>
<dbReference type="RefSeq" id="WP_142893774.1">
    <property type="nucleotide sequence ID" value="NZ_ML660164.1"/>
</dbReference>
<dbReference type="Gene3D" id="3.30.565.10">
    <property type="entry name" value="Histidine kinase-like ATPase, C-terminal domain"/>
    <property type="match status" value="1"/>
</dbReference>
<dbReference type="Pfam" id="PF02518">
    <property type="entry name" value="HATPase_c"/>
    <property type="match status" value="1"/>
</dbReference>
<sequence length="506" mass="56557">MADDAYKIAYERERTARLAAEKLLDEKIKEVASSMTMVTQQFDTLMEQKRELELLMTVANFSQQQLSFSKALSEFISVLGDGTQAAYIIVYLFNSKTNNLKASDIRWATDEFPKPLAELVAENEYACGNSIPGKVLQTGKDLKWCGEAEIAPKRVAIREQISTAGCYAVPIKRYGHVVAVIEIGVHSWENFPERLLKIVNSAALQLGVTLERRDAQKNTEKNLSKLRKAHDDLKHTQSQLVQSEKMASLGQLSAGVAHEINNPIGFVMSNIETMKDYASVFERIIKEYAELEKILPKELSNEMKKKLNDISEIKEEEDLEFLLEDICQMVSDSEEGLKRVKDIVANLKNFSRADEDGKLEPKDVNECIDNTLKIIWNEIKYTCEVVKNYGEIPLLNINEGQIGQVFMNLLINASHACQKNGLITITTKVHNENAVFIVEDNGSGIEAEKLSKIFDPFYTTKAVGVGTGLGLSISYGIIEKHKGKIEVESTPGKGTKFTIVLPIPVS</sequence>
<dbReference type="CDD" id="cd00082">
    <property type="entry name" value="HisKA"/>
    <property type="match status" value="1"/>
</dbReference>
<comment type="catalytic activity">
    <reaction evidence="1">
        <text>ATP + protein L-histidine = ADP + protein N-phospho-L-histidine.</text>
        <dbReference type="EC" id="2.7.13.3"/>
    </reaction>
</comment>
<comment type="caution">
    <text evidence="5">The sequence shown here is derived from an EMBL/GenBank/DDBJ whole genome shotgun (WGS) entry which is preliminary data.</text>
</comment>
<name>A0A545UDQ0_9GAMM</name>
<dbReference type="InterPro" id="IPR004358">
    <property type="entry name" value="Sig_transdc_His_kin-like_C"/>
</dbReference>
<dbReference type="OrthoDB" id="1931120at2"/>
<dbReference type="SMART" id="SM00388">
    <property type="entry name" value="HisKA"/>
    <property type="match status" value="1"/>
</dbReference>
<organism evidence="5 6">
    <name type="scientific">Aliikangiella coralliicola</name>
    <dbReference type="NCBI Taxonomy" id="2592383"/>
    <lineage>
        <taxon>Bacteria</taxon>
        <taxon>Pseudomonadati</taxon>
        <taxon>Pseudomonadota</taxon>
        <taxon>Gammaproteobacteria</taxon>
        <taxon>Oceanospirillales</taxon>
        <taxon>Pleioneaceae</taxon>
        <taxon>Aliikangiella</taxon>
    </lineage>
</organism>
<protein>
    <recommendedName>
        <fullName evidence="2">histidine kinase</fullName>
        <ecNumber evidence="2">2.7.13.3</ecNumber>
    </recommendedName>
</protein>
<proteinExistence type="predicted"/>
<dbReference type="InterPro" id="IPR003594">
    <property type="entry name" value="HATPase_dom"/>
</dbReference>
<dbReference type="SMART" id="SM00387">
    <property type="entry name" value="HATPase_c"/>
    <property type="match status" value="1"/>
</dbReference>
<evidence type="ECO:0000259" key="4">
    <source>
        <dbReference type="PROSITE" id="PS50109"/>
    </source>
</evidence>
<reference evidence="5 6" key="1">
    <citation type="submission" date="2019-07" db="EMBL/GenBank/DDBJ databases">
        <title>Draft genome for Aliikangiella sp. M105.</title>
        <authorList>
            <person name="Wang G."/>
        </authorList>
    </citation>
    <scope>NUCLEOTIDE SEQUENCE [LARGE SCALE GENOMIC DNA]</scope>
    <source>
        <strain evidence="5 6">M105</strain>
    </source>
</reference>
<dbReference type="PRINTS" id="PR00344">
    <property type="entry name" value="BCTRLSENSOR"/>
</dbReference>
<dbReference type="SUPFAM" id="SSF55781">
    <property type="entry name" value="GAF domain-like"/>
    <property type="match status" value="1"/>
</dbReference>